<organism evidence="1 2">
    <name type="scientific">Saccharomyces cerevisiae (strain AWRI1631)</name>
    <name type="common">Baker's yeast</name>
    <dbReference type="NCBI Taxonomy" id="545124"/>
    <lineage>
        <taxon>Eukaryota</taxon>
        <taxon>Fungi</taxon>
        <taxon>Dikarya</taxon>
        <taxon>Ascomycota</taxon>
        <taxon>Saccharomycotina</taxon>
        <taxon>Saccharomycetes</taxon>
        <taxon>Saccharomycetales</taxon>
        <taxon>Saccharomycetaceae</taxon>
        <taxon>Saccharomyces</taxon>
    </lineage>
</organism>
<name>B5VE26_YEAS6</name>
<protein>
    <submittedName>
        <fullName evidence="1">Uncharacterized protein</fullName>
    </submittedName>
</protein>
<dbReference type="EMBL" id="ABSV01000111">
    <property type="protein sequence ID" value="EDZ73813.1"/>
    <property type="molecule type" value="Genomic_DNA"/>
</dbReference>
<reference evidence="1 2" key="1">
    <citation type="journal article" date="2008" name="FEMS Yeast Res.">
        <title>Comparative genome analysis of a Saccharomyces cerevisiae wine strain.</title>
        <authorList>
            <person name="Borneman A.R."/>
            <person name="Forgan A.H."/>
            <person name="Pretorius I.S."/>
            <person name="Chambers P.J."/>
        </authorList>
    </citation>
    <scope>NUCLEOTIDE SEQUENCE [LARGE SCALE GENOMIC DNA]</scope>
    <source>
        <strain evidence="1 2">AWRI1631</strain>
    </source>
</reference>
<comment type="caution">
    <text evidence="1">The sequence shown here is derived from an EMBL/GenBank/DDBJ whole genome shotgun (WGS) entry which is preliminary data.</text>
</comment>
<dbReference type="AlphaFoldDB" id="B5VE26"/>
<accession>B5VE26</accession>
<gene>
    <name evidence="1" type="ORF">AWRI1631_21490</name>
</gene>
<dbReference type="Proteomes" id="UP000008988">
    <property type="component" value="Unassembled WGS sequence"/>
</dbReference>
<sequence length="35" mass="4193">MVSKTELKKRIKGIQIEAKKLSKRLLRNQNQLRKD</sequence>
<evidence type="ECO:0000313" key="2">
    <source>
        <dbReference type="Proteomes" id="UP000008988"/>
    </source>
</evidence>
<proteinExistence type="predicted"/>
<evidence type="ECO:0000313" key="1">
    <source>
        <dbReference type="EMBL" id="EDZ73813.1"/>
    </source>
</evidence>